<dbReference type="PIRSF" id="PIRSF037090">
    <property type="entry name" value="Iontro_Glu-like_rcpt_pln"/>
    <property type="match status" value="1"/>
</dbReference>
<keyword evidence="11" id="KW-0325">Glycoprotein</keyword>
<protein>
    <recommendedName>
        <fullName evidence="15">Glutamate receptor</fullName>
    </recommendedName>
</protein>
<keyword evidence="10 15" id="KW-0675">Receptor</keyword>
<proteinExistence type="inferred from homology"/>
<feature type="transmembrane region" description="Helical" evidence="17">
    <location>
        <begin position="820"/>
        <end position="844"/>
    </location>
</feature>
<evidence type="ECO:0000313" key="20">
    <source>
        <dbReference type="EnsemblPlants" id="HORVU.MOREX.r3.5HG0481800.1"/>
    </source>
</evidence>
<dbReference type="KEGG" id="hvg:123399343"/>
<organism evidence="20 21">
    <name type="scientific">Hordeum vulgare subsp. vulgare</name>
    <name type="common">Domesticated barley</name>
    <dbReference type="NCBI Taxonomy" id="112509"/>
    <lineage>
        <taxon>Eukaryota</taxon>
        <taxon>Viridiplantae</taxon>
        <taxon>Streptophyta</taxon>
        <taxon>Embryophyta</taxon>
        <taxon>Tracheophyta</taxon>
        <taxon>Spermatophyta</taxon>
        <taxon>Magnoliopsida</taxon>
        <taxon>Liliopsida</taxon>
        <taxon>Poales</taxon>
        <taxon>Poaceae</taxon>
        <taxon>BOP clade</taxon>
        <taxon>Pooideae</taxon>
        <taxon>Triticodae</taxon>
        <taxon>Triticeae</taxon>
        <taxon>Hordeinae</taxon>
        <taxon>Hordeum</taxon>
    </lineage>
</organism>
<reference evidence="21" key="1">
    <citation type="journal article" date="2012" name="Nature">
        <title>A physical, genetic and functional sequence assembly of the barley genome.</title>
        <authorList>
            <consortium name="The International Barley Genome Sequencing Consortium"/>
            <person name="Mayer K.F."/>
            <person name="Waugh R."/>
            <person name="Brown J.W."/>
            <person name="Schulman A."/>
            <person name="Langridge P."/>
            <person name="Platzer M."/>
            <person name="Fincher G.B."/>
            <person name="Muehlbauer G.J."/>
            <person name="Sato K."/>
            <person name="Close T.J."/>
            <person name="Wise R.P."/>
            <person name="Stein N."/>
        </authorList>
    </citation>
    <scope>NUCLEOTIDE SEQUENCE [LARGE SCALE GENOMIC DNA]</scope>
    <source>
        <strain evidence="21">cv. Morex</strain>
    </source>
</reference>
<dbReference type="Proteomes" id="UP000011116">
    <property type="component" value="Chromosome 5H"/>
</dbReference>
<dbReference type="FunFam" id="3.40.190.10:FF:000396">
    <property type="entry name" value="Glutamate receptor"/>
    <property type="match status" value="1"/>
</dbReference>
<reference evidence="20" key="2">
    <citation type="submission" date="2020-10" db="EMBL/GenBank/DDBJ databases">
        <authorList>
            <person name="Scholz U."/>
            <person name="Mascher M."/>
            <person name="Fiebig A."/>
        </authorList>
    </citation>
    <scope>NUCLEOTIDE SEQUENCE [LARGE SCALE GENOMIC DNA]</scope>
    <source>
        <strain evidence="20">cv. Morex</strain>
    </source>
</reference>
<feature type="chain" id="PRO_5035274986" description="Glutamate receptor" evidence="18">
    <location>
        <begin position="26"/>
        <end position="952"/>
    </location>
</feature>
<dbReference type="FunFam" id="3.40.190.10:FF:000039">
    <property type="entry name" value="Glutamate receptor"/>
    <property type="match status" value="1"/>
</dbReference>
<evidence type="ECO:0000256" key="1">
    <source>
        <dbReference type="ARBA" id="ARBA00004141"/>
    </source>
</evidence>
<dbReference type="SMART" id="SM00079">
    <property type="entry name" value="PBPe"/>
    <property type="match status" value="1"/>
</dbReference>
<dbReference type="GO" id="GO:0015276">
    <property type="term" value="F:ligand-gated monoatomic ion channel activity"/>
    <property type="evidence" value="ECO:0000318"/>
    <property type="project" value="GO_Central"/>
</dbReference>
<gene>
    <name evidence="20" type="primary">LOC123399343</name>
</gene>
<feature type="transmembrane region" description="Helical" evidence="17">
    <location>
        <begin position="544"/>
        <end position="563"/>
    </location>
</feature>
<dbReference type="EnsemblPlants" id="HORVU.MOREX.r3.5HG0481800.1">
    <property type="protein sequence ID" value="HORVU.MOREX.r3.5HG0481800.1"/>
    <property type="gene ID" value="HORVU.MOREX.r3.5HG0481800"/>
</dbReference>
<dbReference type="Pfam" id="PF00060">
    <property type="entry name" value="Lig_chan"/>
    <property type="match status" value="1"/>
</dbReference>
<evidence type="ECO:0000256" key="5">
    <source>
        <dbReference type="ARBA" id="ARBA00022692"/>
    </source>
</evidence>
<keyword evidence="4 15" id="KW-0813">Transport</keyword>
<comment type="function">
    <text evidence="14">Glutamate-gated receptor that probably acts as a non-selective cation channel. May be involved in light-signal transduction and calcium homeostasis via the regulation of calcium influx into cells.</text>
</comment>
<dbReference type="InterPro" id="IPR001320">
    <property type="entry name" value="Iontro_rcpt_C"/>
</dbReference>
<dbReference type="InterPro" id="IPR028082">
    <property type="entry name" value="Peripla_BP_I"/>
</dbReference>
<dbReference type="GO" id="GO:0038023">
    <property type="term" value="F:signaling receptor activity"/>
    <property type="evidence" value="ECO:0000318"/>
    <property type="project" value="GO_Central"/>
</dbReference>
<dbReference type="Gene3D" id="3.40.50.2300">
    <property type="match status" value="2"/>
</dbReference>
<comment type="subcellular location">
    <subcellularLocation>
        <location evidence="1">Membrane</location>
        <topology evidence="1">Multi-pass membrane protein</topology>
    </subcellularLocation>
</comment>
<keyword evidence="8 15" id="KW-0406">Ion transport</keyword>
<evidence type="ECO:0000256" key="8">
    <source>
        <dbReference type="ARBA" id="ARBA00023065"/>
    </source>
</evidence>
<evidence type="ECO:0000256" key="13">
    <source>
        <dbReference type="ARBA" id="ARBA00023303"/>
    </source>
</evidence>
<feature type="transmembrane region" description="Helical" evidence="17">
    <location>
        <begin position="583"/>
        <end position="601"/>
    </location>
</feature>
<keyword evidence="5 17" id="KW-0812">Transmembrane</keyword>
<dbReference type="GeneID" id="123399343"/>
<dbReference type="FunFam" id="3.40.50.2300:FF:000188">
    <property type="entry name" value="Glutamate receptor"/>
    <property type="match status" value="1"/>
</dbReference>
<dbReference type="InterPro" id="IPR017103">
    <property type="entry name" value="Iontropic_Glu_rcpt_pln"/>
</dbReference>
<evidence type="ECO:0000256" key="17">
    <source>
        <dbReference type="SAM" id="Phobius"/>
    </source>
</evidence>
<evidence type="ECO:0000256" key="6">
    <source>
        <dbReference type="ARBA" id="ARBA00022729"/>
    </source>
</evidence>
<accession>A0A8I6XQI7</accession>
<feature type="signal peptide" evidence="18">
    <location>
        <begin position="1"/>
        <end position="25"/>
    </location>
</feature>
<dbReference type="SUPFAM" id="SSF53822">
    <property type="entry name" value="Periplasmic binding protein-like I"/>
    <property type="match status" value="1"/>
</dbReference>
<keyword evidence="6 18" id="KW-0732">Signal</keyword>
<evidence type="ECO:0000256" key="3">
    <source>
        <dbReference type="ARBA" id="ARBA00011095"/>
    </source>
</evidence>
<dbReference type="PANTHER" id="PTHR34836:SF1">
    <property type="entry name" value="OS09G0428600 PROTEIN"/>
    <property type="match status" value="1"/>
</dbReference>
<comment type="subunit">
    <text evidence="3">May form heteromers.</text>
</comment>
<dbReference type="Gramene" id="HORVU.MOREX.r3.5HG0481800.1">
    <property type="protein sequence ID" value="HORVU.MOREX.r3.5HG0481800.1"/>
    <property type="gene ID" value="HORVU.MOREX.r3.5HG0481800"/>
</dbReference>
<keyword evidence="21" id="KW-1185">Reference proteome</keyword>
<reference evidence="20" key="3">
    <citation type="submission" date="2022-01" db="UniProtKB">
        <authorList>
            <consortium name="EnsemblPlants"/>
        </authorList>
    </citation>
    <scope>IDENTIFICATION</scope>
    <source>
        <strain evidence="20">subsp. vulgare</strain>
    </source>
</reference>
<comment type="similarity">
    <text evidence="2 15">Belongs to the glutamate-gated ion channel (TC 1.A.10.1) family.</text>
</comment>
<evidence type="ECO:0000256" key="11">
    <source>
        <dbReference type="ARBA" id="ARBA00023180"/>
    </source>
</evidence>
<comment type="function">
    <text evidence="15">Glutamate-gated receptor that probably acts as non-selective cation channel.</text>
</comment>
<name>A0A8I6XQI7_HORVV</name>
<dbReference type="RefSeq" id="XP_044949698.1">
    <property type="nucleotide sequence ID" value="XM_045093763.1"/>
</dbReference>
<feature type="transmembrane region" description="Helical" evidence="17">
    <location>
        <begin position="613"/>
        <end position="631"/>
    </location>
</feature>
<evidence type="ECO:0000256" key="12">
    <source>
        <dbReference type="ARBA" id="ARBA00023286"/>
    </source>
</evidence>
<evidence type="ECO:0000256" key="2">
    <source>
        <dbReference type="ARBA" id="ARBA00008685"/>
    </source>
</evidence>
<keyword evidence="7 17" id="KW-1133">Transmembrane helix</keyword>
<sequence>MAGDADARFLLVVCFVASILLPSRAQPATPTEVKVGFIIDAGSPVGKIATTTIPMALEDFYAAYPNSSARVRVLQHDSGGDVVAAASAALQLMTAQGARAILGPQSSVESAFVADLATQAELPVVSFSATSPSVSPATARFFARAALSDALQADAIAALATYFGWRRVVPIYQDDDYGAAFVPFLVDALTAERTEVPYRCALPAAASNDAIAAALLRMESEQTRVFVLHTRPGLAKNVFIAAMEAGMMDEGYVWVITDGLTGLLGSVDPPQGVIGLTPYVPTTTRLREVKKRWAHRYMRDHRHADPAEAVMGCYALWAYDAAWAIASAAERLSSSDLLSSPPGLVGGAGGPTDIAGLGKSRSGPSFLRAISSTKFDGLGGKFELINGELAVPAFQVVNIMDNGKERGIGFWTALHGLSRYLDRGSNESSGELRPVIWPGDSTVRPRGWVQPTSARKLRVAVPGNVSDSYKLILRPEVDPETNETTASGFVIEVFEAAVRLLPYALPFEYVKAASMPYDELVKAVGNGTFDAAVADITMTANRSVSVDFTLPYTGTAIAMVVPVRDHRSSKRTWIFLKPLRYDLWIVSTAFFLFTGFVVWAIEHRGNEDFRGPPSYQLGTLLYFGFSTLVFAHRETLKSNLSRFAVLVWVFVVLILQSSYTASLTSMLTVPQLEPTVANYNELRWSTANVGIMNNSFMKAAMTKAGFPPDRIKRYPDPTSFHEALLNGSIGAIVNETPYLKIFLKTYGSNFTMTPQLNRTGGFGFAFPKGSPYVTDLSKAILKLTESDEMNMIERKWFGDADDDGAMQDGFTSNSLSFNSFWGLFLITGATSLLCCVAHLANFVATSRRELPPHLSWKDRLWMLFKLFDDRDPSSHTFRVKDDGGGVSVRNGAVASPRVAHSELGSPLSAPYTSEWSGTASPAAGEIELAAGGQERDEAAPNPDGSGENGRGP</sequence>
<dbReference type="GO" id="GO:0005886">
    <property type="term" value="C:plasma membrane"/>
    <property type="evidence" value="ECO:0000318"/>
    <property type="project" value="GO_Central"/>
</dbReference>
<dbReference type="AlphaFoldDB" id="A0A8I6XQI7"/>
<keyword evidence="13 15" id="KW-0407">Ion channel</keyword>
<dbReference type="InterPro" id="IPR001828">
    <property type="entry name" value="ANF_lig-bd_rcpt"/>
</dbReference>
<evidence type="ECO:0000256" key="9">
    <source>
        <dbReference type="ARBA" id="ARBA00023136"/>
    </source>
</evidence>
<feature type="region of interest" description="Disordered" evidence="16">
    <location>
        <begin position="903"/>
        <end position="952"/>
    </location>
</feature>
<dbReference type="FunFam" id="1.10.287.70:FF:000163">
    <property type="entry name" value="Glutamate receptor"/>
    <property type="match status" value="1"/>
</dbReference>
<dbReference type="InterPro" id="IPR015683">
    <property type="entry name" value="Ionotropic_Glu_rcpt"/>
</dbReference>
<evidence type="ECO:0000313" key="21">
    <source>
        <dbReference type="Proteomes" id="UP000011116"/>
    </source>
</evidence>
<feature type="domain" description="Ionotropic glutamate receptor C-terminal" evidence="19">
    <location>
        <begin position="456"/>
        <end position="799"/>
    </location>
</feature>
<keyword evidence="12 15" id="KW-1071">Ligand-gated ion channel</keyword>
<dbReference type="OrthoDB" id="5984008at2759"/>
<evidence type="ECO:0000256" key="18">
    <source>
        <dbReference type="SAM" id="SignalP"/>
    </source>
</evidence>
<evidence type="ECO:0000256" key="14">
    <source>
        <dbReference type="ARBA" id="ARBA00049638"/>
    </source>
</evidence>
<dbReference type="CDD" id="cd13686">
    <property type="entry name" value="GluR_Plant"/>
    <property type="match status" value="1"/>
</dbReference>
<dbReference type="Gene3D" id="1.10.287.70">
    <property type="match status" value="1"/>
</dbReference>
<keyword evidence="9 15" id="KW-0472">Membrane</keyword>
<evidence type="ECO:0000259" key="19">
    <source>
        <dbReference type="SMART" id="SM00079"/>
    </source>
</evidence>
<evidence type="ECO:0000256" key="7">
    <source>
        <dbReference type="ARBA" id="ARBA00022989"/>
    </source>
</evidence>
<dbReference type="SMR" id="A0A8I6XQI7"/>
<evidence type="ECO:0000256" key="4">
    <source>
        <dbReference type="ARBA" id="ARBA00022448"/>
    </source>
</evidence>
<dbReference type="Gramene" id="HORVU.MOREX.r2.5HG0399370.1">
    <property type="protein sequence ID" value="HORVU.MOREX.r2.5HG0399370.1"/>
    <property type="gene ID" value="HORVU.MOREX.r2.5HG0399370"/>
</dbReference>
<evidence type="ECO:0000256" key="15">
    <source>
        <dbReference type="PIRNR" id="PIRNR037090"/>
    </source>
</evidence>
<dbReference type="Pfam" id="PF01094">
    <property type="entry name" value="ANF_receptor"/>
    <property type="match status" value="1"/>
</dbReference>
<dbReference type="SUPFAM" id="SSF53850">
    <property type="entry name" value="Periplasmic binding protein-like II"/>
    <property type="match status" value="1"/>
</dbReference>
<evidence type="ECO:0000256" key="16">
    <source>
        <dbReference type="SAM" id="MobiDB-lite"/>
    </source>
</evidence>
<dbReference type="Gene3D" id="3.40.190.10">
    <property type="entry name" value="Periplasmic binding protein-like II"/>
    <property type="match status" value="3"/>
</dbReference>
<feature type="compositionally biased region" description="Polar residues" evidence="16">
    <location>
        <begin position="910"/>
        <end position="919"/>
    </location>
</feature>
<evidence type="ECO:0000256" key="10">
    <source>
        <dbReference type="ARBA" id="ARBA00023170"/>
    </source>
</evidence>
<dbReference type="PANTHER" id="PTHR34836">
    <property type="entry name" value="OS06G0188250 PROTEIN"/>
    <property type="match status" value="1"/>
</dbReference>
<feature type="transmembrane region" description="Helical" evidence="17">
    <location>
        <begin position="643"/>
        <end position="661"/>
    </location>
</feature>